<dbReference type="STRING" id="1810919.A0A3D8RJV0"/>
<dbReference type="GO" id="GO:0005634">
    <property type="term" value="C:nucleus"/>
    <property type="evidence" value="ECO:0007669"/>
    <property type="project" value="TreeGrafter"/>
</dbReference>
<comment type="catalytic activity">
    <reaction evidence="4">
        <text>L-threonyl-[protein] + ATP = O-phospho-L-threonyl-[protein] + ADP + H(+)</text>
        <dbReference type="Rhea" id="RHEA:46608"/>
        <dbReference type="Rhea" id="RHEA-COMP:11060"/>
        <dbReference type="Rhea" id="RHEA-COMP:11605"/>
        <dbReference type="ChEBI" id="CHEBI:15378"/>
        <dbReference type="ChEBI" id="CHEBI:30013"/>
        <dbReference type="ChEBI" id="CHEBI:30616"/>
        <dbReference type="ChEBI" id="CHEBI:61977"/>
        <dbReference type="ChEBI" id="CHEBI:456216"/>
        <dbReference type="EC" id="2.7.11.1"/>
    </reaction>
</comment>
<keyword evidence="2 6" id="KW-0547">Nucleotide-binding</keyword>
<sequence>MNYDWEVTPSSGALVGTISTWDPDTEEITTPVPIYSHREIYVGRDPRKCRFVVNDPLVSNRHLWIYTVIFDEDNPEEVAPLVYAQDLSMNGTWWNDYRMGDSGSSFLLSDGDILRLAADVYLLYRSFDNSQPICFDSCQALEMRAFSSKYLITRRKLGSGAYGQVHMAYKKSTGQQFACKIVNLLTIKHQIIQEGGKQREQSSKKTMNARMRDSCAELQLQRKLEQYQREAKILETLQHPNIIGLEKVIMSDNTIYMFQDLLTAGDLFSYIQYKGGRLPDIEAAVIVRQIVIALDFLHARNIVHRDLKPDNILMTSRADGCRVVLTDFGCATFVDPITNRMSSTVGTFEFSAPEVVKGSQKGYTKAADLWSLGCLTGVLLTGEPVFDHVPQEAGWRWRAVDNLGLRMSRLRVGERAHDFVFRLLEHDVSKRMDVKQALQHVWFTNPSHKADFEALYERSIRDWKPRAAMGESLIVDLDSYANETDYESGPESVSDMVLLPYHKKAHRRSL</sequence>
<dbReference type="GO" id="GO:0005737">
    <property type="term" value="C:cytoplasm"/>
    <property type="evidence" value="ECO:0007669"/>
    <property type="project" value="TreeGrafter"/>
</dbReference>
<evidence type="ECO:0000256" key="4">
    <source>
        <dbReference type="ARBA" id="ARBA00047899"/>
    </source>
</evidence>
<organism evidence="9 10">
    <name type="scientific">Aspergillus mulundensis</name>
    <dbReference type="NCBI Taxonomy" id="1810919"/>
    <lineage>
        <taxon>Eukaryota</taxon>
        <taxon>Fungi</taxon>
        <taxon>Dikarya</taxon>
        <taxon>Ascomycota</taxon>
        <taxon>Pezizomycotina</taxon>
        <taxon>Eurotiomycetes</taxon>
        <taxon>Eurotiomycetidae</taxon>
        <taxon>Eurotiales</taxon>
        <taxon>Aspergillaceae</taxon>
        <taxon>Aspergillus</taxon>
        <taxon>Aspergillus subgen. Nidulantes</taxon>
    </lineage>
</organism>
<dbReference type="GeneID" id="38117357"/>
<dbReference type="Proteomes" id="UP000256690">
    <property type="component" value="Unassembled WGS sequence"/>
</dbReference>
<evidence type="ECO:0000259" key="7">
    <source>
        <dbReference type="PROSITE" id="PS50006"/>
    </source>
</evidence>
<proteinExistence type="inferred from homology"/>
<dbReference type="PROSITE" id="PS00107">
    <property type="entry name" value="PROTEIN_KINASE_ATP"/>
    <property type="match status" value="1"/>
</dbReference>
<dbReference type="SUPFAM" id="SSF49879">
    <property type="entry name" value="SMAD/FHA domain"/>
    <property type="match status" value="1"/>
</dbReference>
<dbReference type="SMART" id="SM00220">
    <property type="entry name" value="S_TKc"/>
    <property type="match status" value="1"/>
</dbReference>
<evidence type="ECO:0008006" key="11">
    <source>
        <dbReference type="Google" id="ProtNLM"/>
    </source>
</evidence>
<dbReference type="GO" id="GO:0004674">
    <property type="term" value="F:protein serine/threonine kinase activity"/>
    <property type="evidence" value="ECO:0007669"/>
    <property type="project" value="UniProtKB-EC"/>
</dbReference>
<keyword evidence="10" id="KW-1185">Reference proteome</keyword>
<dbReference type="PROSITE" id="PS50011">
    <property type="entry name" value="PROTEIN_KINASE_DOM"/>
    <property type="match status" value="1"/>
</dbReference>
<dbReference type="PANTHER" id="PTHR44167">
    <property type="entry name" value="OVARIAN-SPECIFIC SERINE/THREONINE-PROTEIN KINASE LOK-RELATED"/>
    <property type="match status" value="1"/>
</dbReference>
<dbReference type="CDD" id="cd22670">
    <property type="entry name" value="FHA_MEK1-like"/>
    <property type="match status" value="1"/>
</dbReference>
<dbReference type="Pfam" id="PF00498">
    <property type="entry name" value="FHA"/>
    <property type="match status" value="1"/>
</dbReference>
<feature type="domain" description="Protein kinase" evidence="8">
    <location>
        <begin position="151"/>
        <end position="443"/>
    </location>
</feature>
<dbReference type="Pfam" id="PF00069">
    <property type="entry name" value="Pkinase"/>
    <property type="match status" value="1"/>
</dbReference>
<evidence type="ECO:0000256" key="6">
    <source>
        <dbReference type="PROSITE-ProRule" id="PRU10141"/>
    </source>
</evidence>
<feature type="domain" description="FHA" evidence="7">
    <location>
        <begin position="40"/>
        <end position="99"/>
    </location>
</feature>
<feature type="binding site" evidence="6">
    <location>
        <position position="180"/>
    </location>
    <ligand>
        <name>ATP</name>
        <dbReference type="ChEBI" id="CHEBI:30616"/>
    </ligand>
</feature>
<accession>A0A3D8RJV0</accession>
<evidence type="ECO:0000256" key="5">
    <source>
        <dbReference type="ARBA" id="ARBA00048679"/>
    </source>
</evidence>
<dbReference type="InterPro" id="IPR008271">
    <property type="entry name" value="Ser/Thr_kinase_AS"/>
</dbReference>
<comment type="caution">
    <text evidence="9">The sequence shown here is derived from an EMBL/GenBank/DDBJ whole genome shotgun (WGS) entry which is preliminary data.</text>
</comment>
<dbReference type="Gene3D" id="1.10.510.10">
    <property type="entry name" value="Transferase(Phosphotransferase) domain 1"/>
    <property type="match status" value="1"/>
</dbReference>
<evidence type="ECO:0000256" key="3">
    <source>
        <dbReference type="ARBA" id="ARBA00022840"/>
    </source>
</evidence>
<dbReference type="OrthoDB" id="74764at2759"/>
<comment type="similarity">
    <text evidence="1">Belongs to the protein kinase superfamily. CAMK Ser/Thr protein kinase family. CHEK2 subfamily.</text>
</comment>
<dbReference type="AlphaFoldDB" id="A0A3D8RJV0"/>
<evidence type="ECO:0000313" key="9">
    <source>
        <dbReference type="EMBL" id="RDW74325.1"/>
    </source>
</evidence>
<keyword evidence="3 6" id="KW-0067">ATP-binding</keyword>
<dbReference type="Gene3D" id="2.60.200.20">
    <property type="match status" value="1"/>
</dbReference>
<dbReference type="PROSITE" id="PS50006">
    <property type="entry name" value="FHA_DOMAIN"/>
    <property type="match status" value="1"/>
</dbReference>
<dbReference type="Gene3D" id="3.30.200.20">
    <property type="entry name" value="Phosphorylase Kinase, domain 1"/>
    <property type="match status" value="1"/>
</dbReference>
<dbReference type="InterPro" id="IPR000253">
    <property type="entry name" value="FHA_dom"/>
</dbReference>
<dbReference type="InterPro" id="IPR000719">
    <property type="entry name" value="Prot_kinase_dom"/>
</dbReference>
<dbReference type="GO" id="GO:0005524">
    <property type="term" value="F:ATP binding"/>
    <property type="evidence" value="ECO:0007669"/>
    <property type="project" value="UniProtKB-UniRule"/>
</dbReference>
<dbReference type="RefSeq" id="XP_026602093.1">
    <property type="nucleotide sequence ID" value="XM_026749003.1"/>
</dbReference>
<dbReference type="EMBL" id="PVWQ01000008">
    <property type="protein sequence ID" value="RDW74325.1"/>
    <property type="molecule type" value="Genomic_DNA"/>
</dbReference>
<dbReference type="SMART" id="SM00240">
    <property type="entry name" value="FHA"/>
    <property type="match status" value="1"/>
</dbReference>
<dbReference type="PANTHER" id="PTHR44167:SF26">
    <property type="entry name" value="PROTEIN KINASE, PUTATIVE (AFU_ORTHOLOGUE AFUA_5G07950)-RELATED"/>
    <property type="match status" value="1"/>
</dbReference>
<evidence type="ECO:0000313" key="10">
    <source>
        <dbReference type="Proteomes" id="UP000256690"/>
    </source>
</evidence>
<dbReference type="InterPro" id="IPR008984">
    <property type="entry name" value="SMAD_FHA_dom_sf"/>
</dbReference>
<dbReference type="InterPro" id="IPR011009">
    <property type="entry name" value="Kinase-like_dom_sf"/>
</dbReference>
<dbReference type="PROSITE" id="PS00108">
    <property type="entry name" value="PROTEIN_KINASE_ST"/>
    <property type="match status" value="1"/>
</dbReference>
<name>A0A3D8RJV0_9EURO</name>
<evidence type="ECO:0000259" key="8">
    <source>
        <dbReference type="PROSITE" id="PS50011"/>
    </source>
</evidence>
<protein>
    <recommendedName>
        <fullName evidence="11">Protein kinase domain-containing protein</fullName>
    </recommendedName>
</protein>
<gene>
    <name evidence="9" type="ORF">DSM5745_06987</name>
</gene>
<evidence type="ECO:0000256" key="2">
    <source>
        <dbReference type="ARBA" id="ARBA00022741"/>
    </source>
</evidence>
<comment type="catalytic activity">
    <reaction evidence="5">
        <text>L-seryl-[protein] + ATP = O-phospho-L-seryl-[protein] + ADP + H(+)</text>
        <dbReference type="Rhea" id="RHEA:17989"/>
        <dbReference type="Rhea" id="RHEA-COMP:9863"/>
        <dbReference type="Rhea" id="RHEA-COMP:11604"/>
        <dbReference type="ChEBI" id="CHEBI:15378"/>
        <dbReference type="ChEBI" id="CHEBI:29999"/>
        <dbReference type="ChEBI" id="CHEBI:30616"/>
        <dbReference type="ChEBI" id="CHEBI:83421"/>
        <dbReference type="ChEBI" id="CHEBI:456216"/>
        <dbReference type="EC" id="2.7.11.1"/>
    </reaction>
</comment>
<dbReference type="GO" id="GO:0051598">
    <property type="term" value="P:meiotic recombination checkpoint signaling"/>
    <property type="evidence" value="ECO:0007669"/>
    <property type="project" value="TreeGrafter"/>
</dbReference>
<reference evidence="9 10" key="1">
    <citation type="journal article" date="2018" name="IMA Fungus">
        <title>IMA Genome-F 9: Draft genome sequence of Annulohypoxylon stygium, Aspergillus mulundensis, Berkeleyomyces basicola (syn. Thielaviopsis basicola), Ceratocystis smalleyi, two Cercospora beticola strains, Coleophoma cylindrospora, Fusarium fracticaudum, Phialophora cf. hyalina, and Morchella septimelata.</title>
        <authorList>
            <person name="Wingfield B.D."/>
            <person name="Bills G.F."/>
            <person name="Dong Y."/>
            <person name="Huang W."/>
            <person name="Nel W.J."/>
            <person name="Swalarsk-Parry B.S."/>
            <person name="Vaghefi N."/>
            <person name="Wilken P.M."/>
            <person name="An Z."/>
            <person name="de Beer Z.W."/>
            <person name="De Vos L."/>
            <person name="Chen L."/>
            <person name="Duong T.A."/>
            <person name="Gao Y."/>
            <person name="Hammerbacher A."/>
            <person name="Kikkert J.R."/>
            <person name="Li Y."/>
            <person name="Li H."/>
            <person name="Li K."/>
            <person name="Li Q."/>
            <person name="Liu X."/>
            <person name="Ma X."/>
            <person name="Naidoo K."/>
            <person name="Pethybridge S.J."/>
            <person name="Sun J."/>
            <person name="Steenkamp E.T."/>
            <person name="van der Nest M.A."/>
            <person name="van Wyk S."/>
            <person name="Wingfield M.J."/>
            <person name="Xiong C."/>
            <person name="Yue Q."/>
            <person name="Zhang X."/>
        </authorList>
    </citation>
    <scope>NUCLEOTIDE SEQUENCE [LARGE SCALE GENOMIC DNA]</scope>
    <source>
        <strain evidence="9 10">DSM 5745</strain>
    </source>
</reference>
<dbReference type="SUPFAM" id="SSF56112">
    <property type="entry name" value="Protein kinase-like (PK-like)"/>
    <property type="match status" value="1"/>
</dbReference>
<evidence type="ECO:0000256" key="1">
    <source>
        <dbReference type="ARBA" id="ARBA00005575"/>
    </source>
</evidence>
<dbReference type="InterPro" id="IPR017441">
    <property type="entry name" value="Protein_kinase_ATP_BS"/>
</dbReference>